<dbReference type="Pfam" id="PF00617">
    <property type="entry name" value="RasGEF"/>
    <property type="match status" value="1"/>
</dbReference>
<feature type="region of interest" description="Disordered" evidence="5">
    <location>
        <begin position="154"/>
        <end position="180"/>
    </location>
</feature>
<dbReference type="GeneID" id="77813184"/>
<keyword evidence="1 4" id="KW-0728">SH3 domain</keyword>
<feature type="domain" description="SH3" evidence="6">
    <location>
        <begin position="23"/>
        <end position="103"/>
    </location>
</feature>
<feature type="compositionally biased region" description="Polar residues" evidence="5">
    <location>
        <begin position="373"/>
        <end position="391"/>
    </location>
</feature>
<reference evidence="9" key="1">
    <citation type="submission" date="2022-10" db="EMBL/GenBank/DDBJ databases">
        <title>Puccinia triticina Genome sequencing and assembly.</title>
        <authorList>
            <person name="Li C."/>
        </authorList>
    </citation>
    <scope>NUCLEOTIDE SEQUENCE</scope>
    <source>
        <strain evidence="9">Pt15</strain>
    </source>
</reference>
<dbReference type="EMBL" id="CP110429">
    <property type="protein sequence ID" value="WAQ87989.1"/>
    <property type="molecule type" value="Genomic_DNA"/>
</dbReference>
<dbReference type="SMART" id="SM00147">
    <property type="entry name" value="RasGEF"/>
    <property type="match status" value="1"/>
</dbReference>
<dbReference type="SUPFAM" id="SSF48366">
    <property type="entry name" value="Ras GEF"/>
    <property type="match status" value="1"/>
</dbReference>
<dbReference type="PANTHER" id="PTHR23113">
    <property type="entry name" value="GUANINE NUCLEOTIDE EXCHANGE FACTOR"/>
    <property type="match status" value="1"/>
</dbReference>
<evidence type="ECO:0008006" key="11">
    <source>
        <dbReference type="Google" id="ProtNLM"/>
    </source>
</evidence>
<feature type="region of interest" description="Disordered" evidence="5">
    <location>
        <begin position="681"/>
        <end position="763"/>
    </location>
</feature>
<organism evidence="9 10">
    <name type="scientific">Puccinia triticina</name>
    <dbReference type="NCBI Taxonomy" id="208348"/>
    <lineage>
        <taxon>Eukaryota</taxon>
        <taxon>Fungi</taxon>
        <taxon>Dikarya</taxon>
        <taxon>Basidiomycota</taxon>
        <taxon>Pucciniomycotina</taxon>
        <taxon>Pucciniomycetes</taxon>
        <taxon>Pucciniales</taxon>
        <taxon>Pucciniaceae</taxon>
        <taxon>Puccinia</taxon>
    </lineage>
</organism>
<dbReference type="PROSITE" id="PS50009">
    <property type="entry name" value="RASGEF_CAT"/>
    <property type="match status" value="1"/>
</dbReference>
<dbReference type="Pfam" id="PF00018">
    <property type="entry name" value="SH3_1"/>
    <property type="match status" value="1"/>
</dbReference>
<dbReference type="InterPro" id="IPR036028">
    <property type="entry name" value="SH3-like_dom_sf"/>
</dbReference>
<feature type="compositionally biased region" description="Low complexity" evidence="5">
    <location>
        <begin position="155"/>
        <end position="168"/>
    </location>
</feature>
<dbReference type="InterPro" id="IPR001452">
    <property type="entry name" value="SH3_domain"/>
</dbReference>
<dbReference type="PANTHER" id="PTHR23113:SF354">
    <property type="entry name" value="BUD SITE SELECTION PROTEIN 5"/>
    <property type="match status" value="1"/>
</dbReference>
<dbReference type="Gene3D" id="2.30.30.40">
    <property type="entry name" value="SH3 Domains"/>
    <property type="match status" value="1"/>
</dbReference>
<dbReference type="Gene3D" id="1.20.870.10">
    <property type="entry name" value="Son of sevenless (SoS) protein Chain: S domain 1"/>
    <property type="match status" value="1"/>
</dbReference>
<dbReference type="Gene3D" id="1.10.840.10">
    <property type="entry name" value="Ras guanine-nucleotide exchange factors catalytic domain"/>
    <property type="match status" value="1"/>
</dbReference>
<dbReference type="SMART" id="SM00229">
    <property type="entry name" value="RasGEFN"/>
    <property type="match status" value="1"/>
</dbReference>
<dbReference type="PRINTS" id="PR00452">
    <property type="entry name" value="SH3DOMAIN"/>
</dbReference>
<dbReference type="SMART" id="SM00326">
    <property type="entry name" value="SH3"/>
    <property type="match status" value="1"/>
</dbReference>
<feature type="compositionally biased region" description="Low complexity" evidence="5">
    <location>
        <begin position="691"/>
        <end position="703"/>
    </location>
</feature>
<dbReference type="Pfam" id="PF00618">
    <property type="entry name" value="RasGEF_N"/>
    <property type="match status" value="1"/>
</dbReference>
<evidence type="ECO:0000313" key="9">
    <source>
        <dbReference type="EMBL" id="WAQ87989.1"/>
    </source>
</evidence>
<dbReference type="InterPro" id="IPR001895">
    <property type="entry name" value="RASGEF_cat_dom"/>
</dbReference>
<feature type="region of interest" description="Disordered" evidence="5">
    <location>
        <begin position="1217"/>
        <end position="1239"/>
    </location>
</feature>
<gene>
    <name evidence="9" type="ORF">PtA15_9A114</name>
</gene>
<evidence type="ECO:0000256" key="2">
    <source>
        <dbReference type="ARBA" id="ARBA00022658"/>
    </source>
</evidence>
<dbReference type="InterPro" id="IPR036964">
    <property type="entry name" value="RASGEF_cat_dom_sf"/>
</dbReference>
<dbReference type="InterPro" id="IPR000651">
    <property type="entry name" value="Ras-like_Gua-exchang_fac_N"/>
</dbReference>
<feature type="region of interest" description="Disordered" evidence="5">
    <location>
        <begin position="368"/>
        <end position="391"/>
    </location>
</feature>
<keyword evidence="10" id="KW-1185">Reference proteome</keyword>
<protein>
    <recommendedName>
        <fullName evidence="11">Ras GEF</fullName>
    </recommendedName>
</protein>
<evidence type="ECO:0000313" key="10">
    <source>
        <dbReference type="Proteomes" id="UP001164743"/>
    </source>
</evidence>
<feature type="compositionally biased region" description="Polar residues" evidence="5">
    <location>
        <begin position="169"/>
        <end position="180"/>
    </location>
</feature>
<evidence type="ECO:0000256" key="5">
    <source>
        <dbReference type="SAM" id="MobiDB-lite"/>
    </source>
</evidence>
<dbReference type="InterPro" id="IPR023578">
    <property type="entry name" value="Ras_GEF_dom_sf"/>
</dbReference>
<dbReference type="CDD" id="cd06224">
    <property type="entry name" value="REM"/>
    <property type="match status" value="1"/>
</dbReference>
<dbReference type="CDD" id="cd11883">
    <property type="entry name" value="SH3_Sdc25"/>
    <property type="match status" value="1"/>
</dbReference>
<evidence type="ECO:0000259" key="8">
    <source>
        <dbReference type="PROSITE" id="PS50212"/>
    </source>
</evidence>
<feature type="region of interest" description="Disordered" evidence="5">
    <location>
        <begin position="309"/>
        <end position="347"/>
    </location>
</feature>
<name>A0ABY7CRU2_9BASI</name>
<evidence type="ECO:0000256" key="1">
    <source>
        <dbReference type="ARBA" id="ARBA00022443"/>
    </source>
</evidence>
<sequence length="1239" mass="135094">MAAIPGSPSARSLSKISPPAPSTADDLVLALYDFPATAPSTNRCLSFKAGQVIRVVNRDQSGWWDGEMIQTSMTKPANLSSNTRFLPIRRGWFPSNYVSPIPTSNIASFELTQKSTHVRRPSAASFASSIATATDIFLDSPLLSLNSTLPDLNPTHSRAASSSTLASTNQPSPSESNDNSSVWEPIALAIRILHSEARKNPTFDVQPATANIISAVRAALNSIGCLGRHAPALRLYPNLSRARKQLLSALSSLVEQAREITPSPSPTINHPLQSQSGKHEAKQTLLRLADQVLSDVREFLRIAKCCGLSSNTQSPPKPSESLAMANGQRSMSLSSPHPPHPNEVEAPRLIRPCKSVGTLAHFSSYESLKGTPSIKSSKGTPSINSSKGTPSIKSSKVLSMIQHRRLDSITSVQSTISTPSSAVVTPVSTTYIRDLIEKAHDQVLSTVAVFIGHAHFHSSTAHPSSHAHLIDMTRDVIENVCEMLVMVECVSKNAVVRAQQQAKGELPLGVARESLYVSTTGLVTSTRVATSSSPQATPITPVEDEEADSLLSAATAVLRATNNCMDAVSNCLARMDPGYAEFELSSKRPSFNSCFSSSSYAEASGSLSMRSRHTLSMLGRKASALAFTRNPFEAESQANWSAVSQDWKNSLTLEARSMEPSAASDADSLYTPDTSFLTQTTEAAKKGTPAPSTSPSLSTLSSSDGIEFVRASPSPANSSDGRYSRESSPATSTSVSHPEDDPIQVPDRRPTPAQRPNPKALTLAPLQIPTGMSGSQNPDSWQKELLLNTDGQVIGGTLRGLVGRMTSHDTPVEATFFHSFFMTFRLFTTSVEFSNALIARFSLTFELNTPVTPSDPSNISSRVTPIRLRVYNVMKSWLELHWRMETDEIVLPVIMRWANSQLSTALPVPAERLVDLIQKRMKESQLGIQPAGLQTRTKAKQVLGAGKEDSYGKTACPSPIISKAVMSQFRASSFTPSALQLSDFDPIELARQITLMESKIYLAIKPEEVIGQLFNKKSGAAVNVRAMSAMSTKMTGWFTETILNEDDLRKRTQILKFLIKLGAKLLEIQNYNALMSVMSALNSSTILRLKRTWEGVGNKARVQFENMNKAVSHQRNYAEYRATLRHARTPCIPFLGVYLTDMTFCHEGNPTHRASPDLPGVQLINFDKYQKMTKIMNEIERFQAPFNFSEVPQIAAYIRLSMSNLMSYQDSADELYQRSLKIEPREPSHPPPPPSSATS</sequence>
<dbReference type="InterPro" id="IPR019804">
    <property type="entry name" value="Ras_G-nucl-exch_fac_CS"/>
</dbReference>
<feature type="compositionally biased region" description="Polar residues" evidence="5">
    <location>
        <begin position="714"/>
        <end position="736"/>
    </location>
</feature>
<dbReference type="SUPFAM" id="SSF50044">
    <property type="entry name" value="SH3-domain"/>
    <property type="match status" value="1"/>
</dbReference>
<evidence type="ECO:0000256" key="4">
    <source>
        <dbReference type="PROSITE-ProRule" id="PRU00192"/>
    </source>
</evidence>
<evidence type="ECO:0000259" key="6">
    <source>
        <dbReference type="PROSITE" id="PS50002"/>
    </source>
</evidence>
<evidence type="ECO:0000259" key="7">
    <source>
        <dbReference type="PROSITE" id="PS50009"/>
    </source>
</evidence>
<dbReference type="RefSeq" id="XP_053023544.1">
    <property type="nucleotide sequence ID" value="XM_053172289.1"/>
</dbReference>
<feature type="domain" description="Ras-GEF" evidence="7">
    <location>
        <begin position="985"/>
        <end position="1225"/>
    </location>
</feature>
<dbReference type="InterPro" id="IPR008937">
    <property type="entry name" value="Ras-like_GEF"/>
</dbReference>
<keyword evidence="2 3" id="KW-0344">Guanine-nucleotide releasing factor</keyword>
<dbReference type="PROSITE" id="PS50212">
    <property type="entry name" value="RASGEF_NTER"/>
    <property type="match status" value="1"/>
</dbReference>
<feature type="domain" description="N-terminal Ras-GEF" evidence="8">
    <location>
        <begin position="789"/>
        <end position="921"/>
    </location>
</feature>
<dbReference type="Proteomes" id="UP001164743">
    <property type="component" value="Chromosome 9A"/>
</dbReference>
<evidence type="ECO:0000256" key="3">
    <source>
        <dbReference type="PROSITE-ProRule" id="PRU00168"/>
    </source>
</evidence>
<proteinExistence type="predicted"/>
<feature type="compositionally biased region" description="Pro residues" evidence="5">
    <location>
        <begin position="1229"/>
        <end position="1239"/>
    </location>
</feature>
<dbReference type="PROSITE" id="PS00720">
    <property type="entry name" value="RASGEF"/>
    <property type="match status" value="1"/>
</dbReference>
<dbReference type="CDD" id="cd00155">
    <property type="entry name" value="RasGEF"/>
    <property type="match status" value="1"/>
</dbReference>
<dbReference type="PROSITE" id="PS50002">
    <property type="entry name" value="SH3"/>
    <property type="match status" value="1"/>
</dbReference>
<accession>A0ABY7CRU2</accession>